<organism evidence="5 6">
    <name type="scientific">Phyllobacterium myrsinacearum</name>
    <dbReference type="NCBI Taxonomy" id="28101"/>
    <lineage>
        <taxon>Bacteria</taxon>
        <taxon>Pseudomonadati</taxon>
        <taxon>Pseudomonadota</taxon>
        <taxon>Alphaproteobacteria</taxon>
        <taxon>Hyphomicrobiales</taxon>
        <taxon>Phyllobacteriaceae</taxon>
        <taxon>Phyllobacterium</taxon>
    </lineage>
</organism>
<sequence length="443" mass="47821">MNRLHNLLYAGVAAVISFAALPGIASAEVTVLGWPGGSEETALRAAVESYNALPGTPAEDKVGLLFFNRDGFYDKLQADLAAGSDAFDINVIATYSIGRYAPFMEPVDLGADAEKVFGKPILETMQFEGKQYGVPTDLSLHFMYYRKDLIDALMADQGAKAKYAEISQKYLGKTLEPKAPDEWTWDDWAATALYFTKSVNPDSPVRYGTVLQMKNLLFNMMVFQSLPRAYGANWADESGKVTVDSPAYRAGLELYKKLYDAGATPKDSLSYEYPETNAAWVSGQVATALQWNAAASELMNPEKAPAVAEDTAIVAPPAGPEGRKDHIHGLGLGLNKNSKHKEGAVRFLKWLATEDAALTYAKAGGSPALAPSVVEKIAVDRPDLVKLGQFAGSYGYVMRGATSAKALSIYEVQAKEFTAYWAGQKSLDAALSAASQSMTDLLK</sequence>
<feature type="signal peptide" evidence="4">
    <location>
        <begin position="1"/>
        <end position="27"/>
    </location>
</feature>
<protein>
    <submittedName>
        <fullName evidence="5">ABC transporter substrate-binding protein</fullName>
    </submittedName>
</protein>
<comment type="caution">
    <text evidence="5">The sequence shown here is derived from an EMBL/GenBank/DDBJ whole genome shotgun (WGS) entry which is preliminary data.</text>
</comment>
<dbReference type="GO" id="GO:0042597">
    <property type="term" value="C:periplasmic space"/>
    <property type="evidence" value="ECO:0007669"/>
    <property type="project" value="UniProtKB-SubCell"/>
</dbReference>
<evidence type="ECO:0000256" key="2">
    <source>
        <dbReference type="ARBA" id="ARBA00008520"/>
    </source>
</evidence>
<dbReference type="PANTHER" id="PTHR43649:SF12">
    <property type="entry name" value="DIACETYLCHITOBIOSE BINDING PROTEIN DASA"/>
    <property type="match status" value="1"/>
</dbReference>
<evidence type="ECO:0000256" key="4">
    <source>
        <dbReference type="SAM" id="SignalP"/>
    </source>
</evidence>
<dbReference type="InterPro" id="IPR006059">
    <property type="entry name" value="SBP"/>
</dbReference>
<dbReference type="AlphaFoldDB" id="A0A2S9JPF8"/>
<accession>A0A2S9JPF8</accession>
<keyword evidence="6" id="KW-1185">Reference proteome</keyword>
<keyword evidence="4" id="KW-0732">Signal</keyword>
<evidence type="ECO:0000313" key="5">
    <source>
        <dbReference type="EMBL" id="PRD54962.1"/>
    </source>
</evidence>
<reference evidence="5 6" key="1">
    <citation type="submission" date="2018-02" db="EMBL/GenBank/DDBJ databases">
        <title>The draft genome of Phyllobacterium myrsinacearum DSM5892.</title>
        <authorList>
            <person name="Li L."/>
            <person name="Liu L."/>
            <person name="Zhang X."/>
            <person name="Wang T."/>
        </authorList>
    </citation>
    <scope>NUCLEOTIDE SEQUENCE [LARGE SCALE GENOMIC DNA]</scope>
    <source>
        <strain evidence="5 6">DSM 5892</strain>
    </source>
</reference>
<dbReference type="PANTHER" id="PTHR43649">
    <property type="entry name" value="ARABINOSE-BINDING PROTEIN-RELATED"/>
    <property type="match status" value="1"/>
</dbReference>
<dbReference type="Gene3D" id="3.40.190.10">
    <property type="entry name" value="Periplasmic binding protein-like II"/>
    <property type="match status" value="1"/>
</dbReference>
<name>A0A2S9JPF8_9HYPH</name>
<gene>
    <name evidence="5" type="ORF">C5750_07100</name>
</gene>
<evidence type="ECO:0000256" key="3">
    <source>
        <dbReference type="ARBA" id="ARBA00022764"/>
    </source>
</evidence>
<proteinExistence type="inferred from homology"/>
<dbReference type="SUPFAM" id="SSF53850">
    <property type="entry name" value="Periplasmic binding protein-like II"/>
    <property type="match status" value="1"/>
</dbReference>
<dbReference type="Proteomes" id="UP000238563">
    <property type="component" value="Unassembled WGS sequence"/>
</dbReference>
<dbReference type="EMBL" id="PVBT01000002">
    <property type="protein sequence ID" value="PRD54962.1"/>
    <property type="molecule type" value="Genomic_DNA"/>
</dbReference>
<evidence type="ECO:0000256" key="1">
    <source>
        <dbReference type="ARBA" id="ARBA00004418"/>
    </source>
</evidence>
<dbReference type="InterPro" id="IPR050490">
    <property type="entry name" value="Bact_solute-bd_prot1"/>
</dbReference>
<comment type="subcellular location">
    <subcellularLocation>
        <location evidence="1">Periplasm</location>
    </subcellularLocation>
</comment>
<dbReference type="OrthoDB" id="2553001at2"/>
<feature type="chain" id="PRO_5015460790" evidence="4">
    <location>
        <begin position="28"/>
        <end position="443"/>
    </location>
</feature>
<keyword evidence="3" id="KW-0574">Periplasm</keyword>
<comment type="similarity">
    <text evidence="2">Belongs to the bacterial solute-binding protein 1 family.</text>
</comment>
<evidence type="ECO:0000313" key="6">
    <source>
        <dbReference type="Proteomes" id="UP000238563"/>
    </source>
</evidence>
<dbReference type="Pfam" id="PF01547">
    <property type="entry name" value="SBP_bac_1"/>
    <property type="match status" value="1"/>
</dbReference>
<dbReference type="RefSeq" id="WP_105733192.1">
    <property type="nucleotide sequence ID" value="NZ_PVBT01000002.1"/>
</dbReference>